<dbReference type="PANTHER" id="PTHR21299:SF1">
    <property type="entry name" value="PANTOATE--BETA-ALANINE LIGASE"/>
    <property type="match status" value="1"/>
</dbReference>
<evidence type="ECO:0000313" key="16">
    <source>
        <dbReference type="EMBL" id="GGR14328.1"/>
    </source>
</evidence>
<evidence type="ECO:0000256" key="1">
    <source>
        <dbReference type="ARBA" id="ARBA00004496"/>
    </source>
</evidence>
<evidence type="ECO:0000256" key="4">
    <source>
        <dbReference type="ARBA" id="ARBA00012219"/>
    </source>
</evidence>
<comment type="subunit">
    <text evidence="15">Homodimer.</text>
</comment>
<dbReference type="GO" id="GO:0004592">
    <property type="term" value="F:pantoate-beta-alanine ligase activity"/>
    <property type="evidence" value="ECO:0007669"/>
    <property type="project" value="UniProtKB-UniRule"/>
</dbReference>
<evidence type="ECO:0000256" key="14">
    <source>
        <dbReference type="ARBA" id="ARBA00077433"/>
    </source>
</evidence>
<evidence type="ECO:0000256" key="10">
    <source>
        <dbReference type="ARBA" id="ARBA00022840"/>
    </source>
</evidence>
<feature type="binding site" evidence="15">
    <location>
        <begin position="146"/>
        <end position="149"/>
    </location>
    <ligand>
        <name>ATP</name>
        <dbReference type="ChEBI" id="CHEBI:30616"/>
    </ligand>
</feature>
<dbReference type="HAMAP" id="MF_00158">
    <property type="entry name" value="PanC"/>
    <property type="match status" value="1"/>
</dbReference>
<organism evidence="16 17">
    <name type="scientific">Agromyces mediolanus</name>
    <name type="common">Corynebacterium mediolanum</name>
    <dbReference type="NCBI Taxonomy" id="41986"/>
    <lineage>
        <taxon>Bacteria</taxon>
        <taxon>Bacillati</taxon>
        <taxon>Actinomycetota</taxon>
        <taxon>Actinomycetes</taxon>
        <taxon>Micrococcales</taxon>
        <taxon>Microbacteriaceae</taxon>
        <taxon>Agromyces</taxon>
    </lineage>
</organism>
<dbReference type="NCBIfam" id="TIGR00018">
    <property type="entry name" value="panC"/>
    <property type="match status" value="1"/>
</dbReference>
<evidence type="ECO:0000256" key="7">
    <source>
        <dbReference type="ARBA" id="ARBA00022598"/>
    </source>
</evidence>
<evidence type="ECO:0000256" key="11">
    <source>
        <dbReference type="ARBA" id="ARBA00032806"/>
    </source>
</evidence>
<feature type="active site" description="Proton donor" evidence="15">
    <location>
        <position position="35"/>
    </location>
</feature>
<evidence type="ECO:0000256" key="2">
    <source>
        <dbReference type="ARBA" id="ARBA00004990"/>
    </source>
</evidence>
<feature type="binding site" evidence="15">
    <location>
        <begin position="183"/>
        <end position="186"/>
    </location>
    <ligand>
        <name>ATP</name>
        <dbReference type="ChEBI" id="CHEBI:30616"/>
    </ligand>
</feature>
<evidence type="ECO:0000256" key="13">
    <source>
        <dbReference type="ARBA" id="ARBA00055042"/>
    </source>
</evidence>
<dbReference type="InterPro" id="IPR004821">
    <property type="entry name" value="Cyt_trans-like"/>
</dbReference>
<evidence type="ECO:0000256" key="9">
    <source>
        <dbReference type="ARBA" id="ARBA00022741"/>
    </source>
</evidence>
<protein>
    <recommendedName>
        <fullName evidence="5 15">Pantothenate synthetase</fullName>
        <shortName evidence="15">PS</shortName>
        <ecNumber evidence="4 15">6.3.2.1</ecNumber>
    </recommendedName>
    <alternativeName>
        <fullName evidence="14 15">Pantoate--beta-alanine ligase</fullName>
    </alternativeName>
    <alternativeName>
        <fullName evidence="11 15">Pantoate-activating enzyme</fullName>
    </alternativeName>
</protein>
<comment type="subcellular location">
    <subcellularLocation>
        <location evidence="1 15">Cytoplasm</location>
    </subcellularLocation>
</comment>
<proteinExistence type="inferred from homology"/>
<dbReference type="FunFam" id="3.40.50.620:FF:000114">
    <property type="entry name" value="Pantothenate synthetase"/>
    <property type="match status" value="1"/>
</dbReference>
<keyword evidence="7 15" id="KW-0436">Ligase</keyword>
<keyword evidence="9 15" id="KW-0547">Nucleotide-binding</keyword>
<dbReference type="NCBIfam" id="TIGR00125">
    <property type="entry name" value="cyt_tran_rel"/>
    <property type="match status" value="1"/>
</dbReference>
<name>A0A918CBS8_AGRME</name>
<keyword evidence="17" id="KW-1185">Reference proteome</keyword>
<evidence type="ECO:0000256" key="8">
    <source>
        <dbReference type="ARBA" id="ARBA00022655"/>
    </source>
</evidence>
<evidence type="ECO:0000313" key="17">
    <source>
        <dbReference type="Proteomes" id="UP000610303"/>
    </source>
</evidence>
<evidence type="ECO:0000256" key="3">
    <source>
        <dbReference type="ARBA" id="ARBA00009256"/>
    </source>
</evidence>
<dbReference type="InterPro" id="IPR003721">
    <property type="entry name" value="Pantoate_ligase"/>
</dbReference>
<sequence length="279" mass="29440">MVGTIAELRRRVAEARAGGASVAFVPTMGALHDGHLALVARARELAELVVVSIFVNPLQFGPNEDLERYPRTLDADVAALRGSGAALVFAPAVDEMYPDGPNQTRIVAGEVGGLYEGASRPGHFDGMLTVVAKLCNIVQPDIAVFGQKDAQQVYLVRRMVRELDLPLAIEVVETVREADGLALSSRNRFLAEPERRTALVLSEALAAAADAAPEGAPEALAEAVAAFGDHDGAELDYFVIVDPDTFLPVADDASGPALALVAARVGATRLIDNRRVVLG</sequence>
<dbReference type="SUPFAM" id="SSF52374">
    <property type="entry name" value="Nucleotidylyl transferase"/>
    <property type="match status" value="1"/>
</dbReference>
<dbReference type="InterPro" id="IPR042176">
    <property type="entry name" value="Pantoate_ligase_C"/>
</dbReference>
<dbReference type="Pfam" id="PF02569">
    <property type="entry name" value="Pantoate_ligase"/>
    <property type="match status" value="1"/>
</dbReference>
<comment type="caution">
    <text evidence="16">The sequence shown here is derived from an EMBL/GenBank/DDBJ whole genome shotgun (WGS) entry which is preliminary data.</text>
</comment>
<dbReference type="PANTHER" id="PTHR21299">
    <property type="entry name" value="CYTIDYLATE KINASE/PANTOATE-BETA-ALANINE LIGASE"/>
    <property type="match status" value="1"/>
</dbReference>
<feature type="binding site" evidence="15">
    <location>
        <position position="175"/>
    </location>
    <ligand>
        <name>ATP</name>
        <dbReference type="ChEBI" id="CHEBI:30616"/>
    </ligand>
</feature>
<feature type="binding site" evidence="15">
    <location>
        <position position="152"/>
    </location>
    <ligand>
        <name>(R)-pantoate</name>
        <dbReference type="ChEBI" id="CHEBI:15980"/>
    </ligand>
</feature>
<dbReference type="EC" id="6.3.2.1" evidence="4 15"/>
<evidence type="ECO:0000256" key="12">
    <source>
        <dbReference type="ARBA" id="ARBA00048258"/>
    </source>
</evidence>
<dbReference type="GO" id="GO:0015940">
    <property type="term" value="P:pantothenate biosynthetic process"/>
    <property type="evidence" value="ECO:0007669"/>
    <property type="project" value="UniProtKB-UniRule"/>
</dbReference>
<comment type="catalytic activity">
    <reaction evidence="12 15">
        <text>(R)-pantoate + beta-alanine + ATP = (R)-pantothenate + AMP + diphosphate + H(+)</text>
        <dbReference type="Rhea" id="RHEA:10912"/>
        <dbReference type="ChEBI" id="CHEBI:15378"/>
        <dbReference type="ChEBI" id="CHEBI:15980"/>
        <dbReference type="ChEBI" id="CHEBI:29032"/>
        <dbReference type="ChEBI" id="CHEBI:30616"/>
        <dbReference type="ChEBI" id="CHEBI:33019"/>
        <dbReference type="ChEBI" id="CHEBI:57966"/>
        <dbReference type="ChEBI" id="CHEBI:456215"/>
        <dbReference type="EC" id="6.3.2.1"/>
    </reaction>
</comment>
<comment type="miscellaneous">
    <text evidence="15">The reaction proceeds by a bi uni uni bi ping pong mechanism.</text>
</comment>
<keyword evidence="6 15" id="KW-0963">Cytoplasm</keyword>
<reference evidence="16" key="2">
    <citation type="submission" date="2020-09" db="EMBL/GenBank/DDBJ databases">
        <authorList>
            <person name="Sun Q."/>
            <person name="Ohkuma M."/>
        </authorList>
    </citation>
    <scope>NUCLEOTIDE SEQUENCE</scope>
    <source>
        <strain evidence="16">JCM 3346</strain>
    </source>
</reference>
<evidence type="ECO:0000256" key="5">
    <source>
        <dbReference type="ARBA" id="ARBA00014155"/>
    </source>
</evidence>
<comment type="function">
    <text evidence="13 15">Catalyzes the condensation of pantoate with beta-alanine in an ATP-dependent reaction via a pantoyl-adenylate intermediate.</text>
</comment>
<evidence type="ECO:0000256" key="6">
    <source>
        <dbReference type="ARBA" id="ARBA00022490"/>
    </source>
</evidence>
<gene>
    <name evidence="15 16" type="primary">panC</name>
    <name evidence="16" type="ORF">GCM10010196_03640</name>
</gene>
<feature type="binding site" evidence="15">
    <location>
        <begin position="28"/>
        <end position="35"/>
    </location>
    <ligand>
        <name>ATP</name>
        <dbReference type="ChEBI" id="CHEBI:30616"/>
    </ligand>
</feature>
<dbReference type="Proteomes" id="UP000610303">
    <property type="component" value="Unassembled WGS sequence"/>
</dbReference>
<keyword evidence="10 15" id="KW-0067">ATP-binding</keyword>
<dbReference type="EMBL" id="BMRJ01000001">
    <property type="protein sequence ID" value="GGR14328.1"/>
    <property type="molecule type" value="Genomic_DNA"/>
</dbReference>
<dbReference type="CDD" id="cd00560">
    <property type="entry name" value="PanC"/>
    <property type="match status" value="1"/>
</dbReference>
<dbReference type="AlphaFoldDB" id="A0A918CBS8"/>
<reference evidence="16" key="1">
    <citation type="journal article" date="2014" name="Int. J. Syst. Evol. Microbiol.">
        <title>Complete genome sequence of Corynebacterium casei LMG S-19264T (=DSM 44701T), isolated from a smear-ripened cheese.</title>
        <authorList>
            <consortium name="US DOE Joint Genome Institute (JGI-PGF)"/>
            <person name="Walter F."/>
            <person name="Albersmeier A."/>
            <person name="Kalinowski J."/>
            <person name="Ruckert C."/>
        </authorList>
    </citation>
    <scope>NUCLEOTIDE SEQUENCE</scope>
    <source>
        <strain evidence="16">JCM 3346</strain>
    </source>
</reference>
<dbReference type="GO" id="GO:0005829">
    <property type="term" value="C:cytosol"/>
    <property type="evidence" value="ECO:0007669"/>
    <property type="project" value="TreeGrafter"/>
</dbReference>
<keyword evidence="8 15" id="KW-0566">Pantothenate biosynthesis</keyword>
<evidence type="ECO:0000256" key="15">
    <source>
        <dbReference type="HAMAP-Rule" id="MF_00158"/>
    </source>
</evidence>
<dbReference type="InterPro" id="IPR014729">
    <property type="entry name" value="Rossmann-like_a/b/a_fold"/>
</dbReference>
<feature type="binding site" evidence="15">
    <location>
        <position position="59"/>
    </location>
    <ligand>
        <name>beta-alanine</name>
        <dbReference type="ChEBI" id="CHEBI:57966"/>
    </ligand>
</feature>
<dbReference type="Gene3D" id="3.30.1300.10">
    <property type="entry name" value="Pantoate-beta-alanine ligase, C-terminal domain"/>
    <property type="match status" value="1"/>
</dbReference>
<comment type="similarity">
    <text evidence="3 15">Belongs to the pantothenate synthetase family.</text>
</comment>
<comment type="pathway">
    <text evidence="2 15">Cofactor biosynthesis; (R)-pantothenate biosynthesis; (R)-pantothenate from (R)-pantoate and beta-alanine: step 1/1.</text>
</comment>
<dbReference type="Gene3D" id="3.40.50.620">
    <property type="entry name" value="HUPs"/>
    <property type="match status" value="1"/>
</dbReference>
<dbReference type="GO" id="GO:0005524">
    <property type="term" value="F:ATP binding"/>
    <property type="evidence" value="ECO:0007669"/>
    <property type="project" value="UniProtKB-KW"/>
</dbReference>
<accession>A0A918CBS8</accession>
<feature type="binding site" evidence="15">
    <location>
        <position position="59"/>
    </location>
    <ligand>
        <name>(R)-pantoate</name>
        <dbReference type="ChEBI" id="CHEBI:15980"/>
    </ligand>
</feature>